<dbReference type="GO" id="GO:0016020">
    <property type="term" value="C:membrane"/>
    <property type="evidence" value="ECO:0007669"/>
    <property type="project" value="InterPro"/>
</dbReference>
<sequence>MQQTLSFSPGKPITLMSHILVWAIVGVGLFFDQPMWLNSIIPLQFWIKNFVLLGLLVAAFYLNAYVLVPRFLFKDRTREFVALLLLTLAAVLLLLSVTDTELRIPQLVEAAFKQHRPPPHAHGRHFDFPLLVITALILGVSTTITAIQKWQTDQQLRRELEQQKTISELSFLKAQINPHFFFNTLNNIYALTAVDAQSSGKAIHKLSRMMRYLLYETEHQSTLLSKEIGFISDYIELMQLRLSDKVSLLFDTPARLNDVELAPMLFLPLVENAFKHGVSSLQPSNIHISIKQDQSLLILKVRNTLFADLPSGRTTESSGIGLANTRRRLDLLYPERYRLEVNPCTTDLHYEVQLTLSLQ</sequence>
<dbReference type="InterPro" id="IPR050640">
    <property type="entry name" value="Bact_2-comp_sensor_kinase"/>
</dbReference>
<evidence type="ECO:0000313" key="3">
    <source>
        <dbReference type="EMBL" id="PTQ98210.1"/>
    </source>
</evidence>
<comment type="caution">
    <text evidence="3">The sequence shown here is derived from an EMBL/GenBank/DDBJ whole genome shotgun (WGS) entry which is preliminary data.</text>
</comment>
<reference evidence="3 4" key="1">
    <citation type="submission" date="2018-04" db="EMBL/GenBank/DDBJ databases">
        <title>Genomic Encyclopedia of Archaeal and Bacterial Type Strains, Phase II (KMG-II): from individual species to whole genera.</title>
        <authorList>
            <person name="Goeker M."/>
        </authorList>
    </citation>
    <scope>NUCLEOTIDE SEQUENCE [LARGE SCALE GENOMIC DNA]</scope>
    <source>
        <strain evidence="3 4">DSM 26809</strain>
    </source>
</reference>
<keyword evidence="1" id="KW-1133">Transmembrane helix</keyword>
<dbReference type="InterPro" id="IPR010559">
    <property type="entry name" value="Sig_transdc_His_kin_internal"/>
</dbReference>
<dbReference type="GO" id="GO:0000155">
    <property type="term" value="F:phosphorelay sensor kinase activity"/>
    <property type="evidence" value="ECO:0007669"/>
    <property type="project" value="InterPro"/>
</dbReference>
<gene>
    <name evidence="3" type="ORF">C8P68_103371</name>
</gene>
<accession>A0A2T5JBG7</accession>
<feature type="transmembrane region" description="Helical" evidence="1">
    <location>
        <begin position="43"/>
        <end position="68"/>
    </location>
</feature>
<dbReference type="Pfam" id="PF06580">
    <property type="entry name" value="His_kinase"/>
    <property type="match status" value="1"/>
</dbReference>
<dbReference type="RefSeq" id="WP_107828482.1">
    <property type="nucleotide sequence ID" value="NZ_CP160205.1"/>
</dbReference>
<proteinExistence type="predicted"/>
<dbReference type="Proteomes" id="UP000244168">
    <property type="component" value="Unassembled WGS sequence"/>
</dbReference>
<feature type="transmembrane region" description="Helical" evidence="1">
    <location>
        <begin position="80"/>
        <end position="98"/>
    </location>
</feature>
<dbReference type="OrthoDB" id="9792992at2"/>
<feature type="transmembrane region" description="Helical" evidence="1">
    <location>
        <begin position="128"/>
        <end position="147"/>
    </location>
</feature>
<dbReference type="InterPro" id="IPR036890">
    <property type="entry name" value="HATPase_C_sf"/>
</dbReference>
<keyword evidence="1" id="KW-0812">Transmembrane</keyword>
<keyword evidence="3" id="KW-0808">Transferase</keyword>
<organism evidence="3 4">
    <name type="scientific">Mucilaginibacter yixingensis</name>
    <dbReference type="NCBI Taxonomy" id="1295612"/>
    <lineage>
        <taxon>Bacteria</taxon>
        <taxon>Pseudomonadati</taxon>
        <taxon>Bacteroidota</taxon>
        <taxon>Sphingobacteriia</taxon>
        <taxon>Sphingobacteriales</taxon>
        <taxon>Sphingobacteriaceae</taxon>
        <taxon>Mucilaginibacter</taxon>
    </lineage>
</organism>
<keyword evidence="4" id="KW-1185">Reference proteome</keyword>
<dbReference type="AlphaFoldDB" id="A0A2T5JBG7"/>
<dbReference type="SUPFAM" id="SSF55874">
    <property type="entry name" value="ATPase domain of HSP90 chaperone/DNA topoisomerase II/histidine kinase"/>
    <property type="match status" value="1"/>
</dbReference>
<keyword evidence="1" id="KW-0472">Membrane</keyword>
<dbReference type="Gene3D" id="3.30.565.10">
    <property type="entry name" value="Histidine kinase-like ATPase, C-terminal domain"/>
    <property type="match status" value="1"/>
</dbReference>
<dbReference type="PANTHER" id="PTHR34220">
    <property type="entry name" value="SENSOR HISTIDINE KINASE YPDA"/>
    <property type="match status" value="1"/>
</dbReference>
<name>A0A2T5JBG7_9SPHI</name>
<evidence type="ECO:0000259" key="2">
    <source>
        <dbReference type="Pfam" id="PF06580"/>
    </source>
</evidence>
<dbReference type="EMBL" id="QAOQ01000003">
    <property type="protein sequence ID" value="PTQ98210.1"/>
    <property type="molecule type" value="Genomic_DNA"/>
</dbReference>
<feature type="transmembrane region" description="Helical" evidence="1">
    <location>
        <begin position="12"/>
        <end position="31"/>
    </location>
</feature>
<dbReference type="PANTHER" id="PTHR34220:SF7">
    <property type="entry name" value="SENSOR HISTIDINE KINASE YPDA"/>
    <property type="match status" value="1"/>
</dbReference>
<evidence type="ECO:0000313" key="4">
    <source>
        <dbReference type="Proteomes" id="UP000244168"/>
    </source>
</evidence>
<feature type="domain" description="Signal transduction histidine kinase internal region" evidence="2">
    <location>
        <begin position="168"/>
        <end position="245"/>
    </location>
</feature>
<keyword evidence="3" id="KW-0418">Kinase</keyword>
<protein>
    <submittedName>
        <fullName evidence="3">Histidine kinase</fullName>
    </submittedName>
</protein>
<evidence type="ECO:0000256" key="1">
    <source>
        <dbReference type="SAM" id="Phobius"/>
    </source>
</evidence>